<dbReference type="InterPro" id="IPR027417">
    <property type="entry name" value="P-loop_NTPase"/>
</dbReference>
<comment type="similarity">
    <text evidence="2">Belongs to the VirD4/TraG family.</text>
</comment>
<dbReference type="PANTHER" id="PTHR37937:SF1">
    <property type="entry name" value="CONJUGATIVE TRANSFER: DNA TRANSPORT"/>
    <property type="match status" value="1"/>
</dbReference>
<dbReference type="SUPFAM" id="SSF52540">
    <property type="entry name" value="P-loop containing nucleoside triphosphate hydrolases"/>
    <property type="match status" value="1"/>
</dbReference>
<evidence type="ECO:0000256" key="1">
    <source>
        <dbReference type="ARBA" id="ARBA00004651"/>
    </source>
</evidence>
<evidence type="ECO:0000256" key="3">
    <source>
        <dbReference type="ARBA" id="ARBA00022475"/>
    </source>
</evidence>
<dbReference type="Gene3D" id="3.40.50.300">
    <property type="entry name" value="P-loop containing nucleotide triphosphate hydrolases"/>
    <property type="match status" value="1"/>
</dbReference>
<dbReference type="InterPro" id="IPR003688">
    <property type="entry name" value="TraG/VirD4"/>
</dbReference>
<protein>
    <submittedName>
        <fullName evidence="8">Type IV secretory system conjugative DNA transfer family protein</fullName>
    </submittedName>
</protein>
<dbReference type="AlphaFoldDB" id="A0A9Q3V7K4"/>
<keyword evidence="4 7" id="KW-0812">Transmembrane</keyword>
<dbReference type="Pfam" id="PF02534">
    <property type="entry name" value="T4SS-DNA_transf"/>
    <property type="match status" value="1"/>
</dbReference>
<reference evidence="8" key="1">
    <citation type="submission" date="2021-11" db="EMBL/GenBank/DDBJ databases">
        <title>Description of novel Chryseobacterium species.</title>
        <authorList>
            <person name="Saticioglu I.B."/>
            <person name="Ay H."/>
            <person name="Altun S."/>
            <person name="Duman M."/>
        </authorList>
    </citation>
    <scope>NUCLEOTIDE SEQUENCE</scope>
    <source>
        <strain evidence="8">C-17</strain>
    </source>
</reference>
<dbReference type="PANTHER" id="PTHR37937">
    <property type="entry name" value="CONJUGATIVE TRANSFER: DNA TRANSPORT"/>
    <property type="match status" value="1"/>
</dbReference>
<keyword evidence="3" id="KW-1003">Cell membrane</keyword>
<name>A0A9Q3V7K4_9FLAO</name>
<evidence type="ECO:0000313" key="9">
    <source>
        <dbReference type="Proteomes" id="UP001108025"/>
    </source>
</evidence>
<sequence>MQIIDLSLRNWMILITTLGFLSSLVYLLFKSKSYFATAFFTLSYFSFLAFAYWKIDSLKFIIFYQFSPSFFIGSITFLLLKPAKTDPIWDVEFSTNKGTKILRGVQRGVAVFGAAGSGKTISVIHNLILHFSREKFSGIIYDFKDGELTELAIPAFGNQLRIIAIHQPEIGFRVNPIDPRFLNGEKDVNEIVTVIMDNLINSGVGKGDDFFKDSASSLLSSVILKFSFTHPEYCTLPHIISFILGIDFSSKSETPALGGEETENKFGKLKDFLTDNERVALQGSAFIMGLSSERQTASVISTLANALRKISFPEAFWVLSGNEISFDINSEKNNSVISVINEPKSSRFLSPINATIIHAITKQMMVRGRKPSFLLLDEAPTIKLLNMAQIPATMRSFGVAVVYCAQDIVQGTVQYGRDGFKEIIANLSTQFFGKSNDPDTSKFYESFFELIKQQTKSVSTKGMVSLFSTGETSTTIGEKEVSKFRASRFNSLKVGEFAFLSDGNTDIVKFKPPKIEKGKIPIRKKITQEMLERNFSQIIDEAKLLID</sequence>
<keyword evidence="6 7" id="KW-0472">Membrane</keyword>
<feature type="transmembrane region" description="Helical" evidence="7">
    <location>
        <begin position="60"/>
        <end position="80"/>
    </location>
</feature>
<organism evidence="8 9">
    <name type="scientific">Chryseobacterium turcicum</name>
    <dbReference type="NCBI Taxonomy" id="2898076"/>
    <lineage>
        <taxon>Bacteria</taxon>
        <taxon>Pseudomonadati</taxon>
        <taxon>Bacteroidota</taxon>
        <taxon>Flavobacteriia</taxon>
        <taxon>Flavobacteriales</taxon>
        <taxon>Weeksellaceae</taxon>
        <taxon>Chryseobacterium group</taxon>
        <taxon>Chryseobacterium</taxon>
    </lineage>
</organism>
<evidence type="ECO:0000256" key="4">
    <source>
        <dbReference type="ARBA" id="ARBA00022692"/>
    </source>
</evidence>
<proteinExistence type="inferred from homology"/>
<evidence type="ECO:0000256" key="7">
    <source>
        <dbReference type="SAM" id="Phobius"/>
    </source>
</evidence>
<dbReference type="RefSeq" id="WP_230672637.1">
    <property type="nucleotide sequence ID" value="NZ_JAJNAY010000003.1"/>
</dbReference>
<evidence type="ECO:0000256" key="5">
    <source>
        <dbReference type="ARBA" id="ARBA00022989"/>
    </source>
</evidence>
<comment type="subcellular location">
    <subcellularLocation>
        <location evidence="1">Cell membrane</location>
        <topology evidence="1">Multi-pass membrane protein</topology>
    </subcellularLocation>
</comment>
<keyword evidence="5 7" id="KW-1133">Transmembrane helix</keyword>
<dbReference type="GO" id="GO:0005886">
    <property type="term" value="C:plasma membrane"/>
    <property type="evidence" value="ECO:0007669"/>
    <property type="project" value="UniProtKB-SubCell"/>
</dbReference>
<comment type="caution">
    <text evidence="8">The sequence shown here is derived from an EMBL/GenBank/DDBJ whole genome shotgun (WGS) entry which is preliminary data.</text>
</comment>
<dbReference type="EMBL" id="JAJNAY010000003">
    <property type="protein sequence ID" value="MCD1119165.1"/>
    <property type="molecule type" value="Genomic_DNA"/>
</dbReference>
<evidence type="ECO:0000256" key="2">
    <source>
        <dbReference type="ARBA" id="ARBA00008806"/>
    </source>
</evidence>
<keyword evidence="9" id="KW-1185">Reference proteome</keyword>
<accession>A0A9Q3V7K4</accession>
<evidence type="ECO:0000313" key="8">
    <source>
        <dbReference type="EMBL" id="MCD1119165.1"/>
    </source>
</evidence>
<gene>
    <name evidence="8" type="ORF">LO744_20185</name>
</gene>
<dbReference type="CDD" id="cd01127">
    <property type="entry name" value="TrwB_TraG_TraD_VirD4"/>
    <property type="match status" value="1"/>
</dbReference>
<evidence type="ECO:0000256" key="6">
    <source>
        <dbReference type="ARBA" id="ARBA00023136"/>
    </source>
</evidence>
<feature type="transmembrane region" description="Helical" evidence="7">
    <location>
        <begin position="35"/>
        <end position="53"/>
    </location>
</feature>
<dbReference type="InterPro" id="IPR051539">
    <property type="entry name" value="T4SS-coupling_protein"/>
</dbReference>
<dbReference type="Proteomes" id="UP001108025">
    <property type="component" value="Unassembled WGS sequence"/>
</dbReference>
<feature type="transmembrane region" description="Helical" evidence="7">
    <location>
        <begin position="12"/>
        <end position="29"/>
    </location>
</feature>